<comment type="caution">
    <text evidence="2">The sequence shown here is derived from an EMBL/GenBank/DDBJ whole genome shotgun (WGS) entry which is preliminary data.</text>
</comment>
<gene>
    <name evidence="2" type="ORF">FLAPXU55_00927</name>
</gene>
<feature type="chain" id="PRO_5040231321" description="Lipoprotein" evidence="1">
    <location>
        <begin position="24"/>
        <end position="120"/>
    </location>
</feature>
<keyword evidence="1" id="KW-0732">Signal</keyword>
<dbReference type="AlphaFoldDB" id="A0A9N8P0Q9"/>
<proteinExistence type="predicted"/>
<sequence>MRKFYFLAFLLLGFFIMPSNTFACVSKSKTGHSTTQMSSTNSKKDCCAAGHMGKKNHCCDNNCKDSKCICAPSAGVFLVFNETSLKTRNYFFGTKNQKFNHPESSISSGYSSLFLKPKIG</sequence>
<dbReference type="Proteomes" id="UP000533639">
    <property type="component" value="Unassembled WGS sequence"/>
</dbReference>
<organism evidence="2 3">
    <name type="scientific">Flavobacterium panici</name>
    <dbReference type="NCBI Taxonomy" id="2654843"/>
    <lineage>
        <taxon>Bacteria</taxon>
        <taxon>Pseudomonadati</taxon>
        <taxon>Bacteroidota</taxon>
        <taxon>Flavobacteriia</taxon>
        <taxon>Flavobacteriales</taxon>
        <taxon>Flavobacteriaceae</taxon>
        <taxon>Flavobacterium</taxon>
    </lineage>
</organism>
<feature type="signal peptide" evidence="1">
    <location>
        <begin position="1"/>
        <end position="23"/>
    </location>
</feature>
<dbReference type="EMBL" id="CAIJDE010000029">
    <property type="protein sequence ID" value="CAC9973247.1"/>
    <property type="molecule type" value="Genomic_DNA"/>
</dbReference>
<evidence type="ECO:0000256" key="1">
    <source>
        <dbReference type="SAM" id="SignalP"/>
    </source>
</evidence>
<reference evidence="2 3" key="1">
    <citation type="submission" date="2020-06" db="EMBL/GenBank/DDBJ databases">
        <authorList>
            <person name="Criscuolo A."/>
        </authorList>
    </citation>
    <scope>NUCLEOTIDE SEQUENCE [LARGE SCALE GENOMIC DNA]</scope>
    <source>
        <strain evidence="2">PXU-55</strain>
    </source>
</reference>
<evidence type="ECO:0000313" key="3">
    <source>
        <dbReference type="Proteomes" id="UP000533639"/>
    </source>
</evidence>
<dbReference type="RefSeq" id="WP_180856784.1">
    <property type="nucleotide sequence ID" value="NZ_CAIJDE010000029.1"/>
</dbReference>
<accession>A0A9N8P0Q9</accession>
<name>A0A9N8P0Q9_9FLAO</name>
<keyword evidence="3" id="KW-1185">Reference proteome</keyword>
<evidence type="ECO:0000313" key="2">
    <source>
        <dbReference type="EMBL" id="CAC9973247.1"/>
    </source>
</evidence>
<evidence type="ECO:0008006" key="4">
    <source>
        <dbReference type="Google" id="ProtNLM"/>
    </source>
</evidence>
<protein>
    <recommendedName>
        <fullName evidence="4">Lipoprotein</fullName>
    </recommendedName>
</protein>